<protein>
    <submittedName>
        <fullName evidence="1">Uncharacterized protein</fullName>
    </submittedName>
</protein>
<comment type="caution">
    <text evidence="1">The sequence shown here is derived from an EMBL/GenBank/DDBJ whole genome shotgun (WGS) entry which is preliminary data.</text>
</comment>
<dbReference type="AlphaFoldDB" id="A0AAJ4SHK7"/>
<proteinExistence type="predicted"/>
<reference evidence="1 2" key="1">
    <citation type="submission" date="2018-10" db="EMBL/GenBank/DDBJ databases">
        <title>A collection Staphylococci species genome sequencing.</title>
        <authorList>
            <person name="Cole K."/>
        </authorList>
    </citation>
    <scope>NUCLEOTIDE SEQUENCE [LARGE SCALE GENOMIC DNA]</scope>
    <source>
        <strain evidence="2">NCTC 12218</strain>
    </source>
</reference>
<name>A0AAJ4SHK7_MAMSC</name>
<dbReference type="EMBL" id="RXWV01000049">
    <property type="protein sequence ID" value="RTX72583.1"/>
    <property type="molecule type" value="Genomic_DNA"/>
</dbReference>
<accession>A0AAJ4SHK7</accession>
<sequence length="64" mass="7586">MGIKLNKHQRLLDVSDDLLYLSQRVNEKVAEDNMDFKYELKKLKRILSNIEDETITTYSRPCVL</sequence>
<dbReference type="RefSeq" id="WP_126477389.1">
    <property type="nucleotide sequence ID" value="NZ_RXWV01000049.1"/>
</dbReference>
<evidence type="ECO:0000313" key="1">
    <source>
        <dbReference type="EMBL" id="RTX72583.1"/>
    </source>
</evidence>
<gene>
    <name evidence="1" type="ORF">CD117_08455</name>
</gene>
<dbReference type="Proteomes" id="UP000274792">
    <property type="component" value="Unassembled WGS sequence"/>
</dbReference>
<organism evidence="1 2">
    <name type="scientific">Mammaliicoccus sciuri</name>
    <name type="common">Staphylococcus sciuri</name>
    <dbReference type="NCBI Taxonomy" id="1296"/>
    <lineage>
        <taxon>Bacteria</taxon>
        <taxon>Bacillati</taxon>
        <taxon>Bacillota</taxon>
        <taxon>Bacilli</taxon>
        <taxon>Bacillales</taxon>
        <taxon>Staphylococcaceae</taxon>
        <taxon>Mammaliicoccus</taxon>
    </lineage>
</organism>
<evidence type="ECO:0000313" key="2">
    <source>
        <dbReference type="Proteomes" id="UP000274792"/>
    </source>
</evidence>